<evidence type="ECO:0008006" key="3">
    <source>
        <dbReference type="Google" id="ProtNLM"/>
    </source>
</evidence>
<dbReference type="OrthoDB" id="6753189at2759"/>
<keyword evidence="2" id="KW-1185">Reference proteome</keyword>
<reference evidence="1" key="1">
    <citation type="submission" date="2020-08" db="EMBL/GenBank/DDBJ databases">
        <title>Multicomponent nature underlies the extraordinary mechanical properties of spider dragline silk.</title>
        <authorList>
            <person name="Kono N."/>
            <person name="Nakamura H."/>
            <person name="Mori M."/>
            <person name="Yoshida Y."/>
            <person name="Ohtoshi R."/>
            <person name="Malay A.D."/>
            <person name="Moran D.A.P."/>
            <person name="Tomita M."/>
            <person name="Numata K."/>
            <person name="Arakawa K."/>
        </authorList>
    </citation>
    <scope>NUCLEOTIDE SEQUENCE</scope>
</reference>
<gene>
    <name evidence="1" type="ORF">TNIN_116201</name>
</gene>
<name>A0A8X6WQQ9_9ARAC</name>
<accession>A0A8X6WQQ9</accession>
<dbReference type="Proteomes" id="UP000886998">
    <property type="component" value="Unassembled WGS sequence"/>
</dbReference>
<dbReference type="AlphaFoldDB" id="A0A8X6WQQ9"/>
<dbReference type="EMBL" id="BMAV01001458">
    <property type="protein sequence ID" value="GFY39628.1"/>
    <property type="molecule type" value="Genomic_DNA"/>
</dbReference>
<comment type="caution">
    <text evidence="1">The sequence shown here is derived from an EMBL/GenBank/DDBJ whole genome shotgun (WGS) entry which is preliminary data.</text>
</comment>
<sequence>MHLAYKAAGESNRRARQVYESHYPGKRIPHNQMFARVQRNMCKRGSLHSNMHDTRRRRLTRTVNVGKRVLQFFEENPNTSTGAIAQRLRFVSQQQCGMSRVSSLTICQGL</sequence>
<evidence type="ECO:0000313" key="1">
    <source>
        <dbReference type="EMBL" id="GFY39628.1"/>
    </source>
</evidence>
<evidence type="ECO:0000313" key="2">
    <source>
        <dbReference type="Proteomes" id="UP000886998"/>
    </source>
</evidence>
<proteinExistence type="predicted"/>
<organism evidence="1 2">
    <name type="scientific">Trichonephila inaurata madagascariensis</name>
    <dbReference type="NCBI Taxonomy" id="2747483"/>
    <lineage>
        <taxon>Eukaryota</taxon>
        <taxon>Metazoa</taxon>
        <taxon>Ecdysozoa</taxon>
        <taxon>Arthropoda</taxon>
        <taxon>Chelicerata</taxon>
        <taxon>Arachnida</taxon>
        <taxon>Araneae</taxon>
        <taxon>Araneomorphae</taxon>
        <taxon>Entelegynae</taxon>
        <taxon>Araneoidea</taxon>
        <taxon>Nephilidae</taxon>
        <taxon>Trichonephila</taxon>
        <taxon>Trichonephila inaurata</taxon>
    </lineage>
</organism>
<protein>
    <recommendedName>
        <fullName evidence="3">DUF4817 domain-containing protein</fullName>
    </recommendedName>
</protein>